<accession>A0A182UPK4</accession>
<feature type="compositionally biased region" description="Polar residues" evidence="1">
    <location>
        <begin position="1"/>
        <end position="19"/>
    </location>
</feature>
<dbReference type="VEuPathDB" id="VectorBase:AMEM001450"/>
<protein>
    <submittedName>
        <fullName evidence="2">Uncharacterized protein</fullName>
    </submittedName>
</protein>
<keyword evidence="3" id="KW-1185">Reference proteome</keyword>
<reference evidence="2" key="1">
    <citation type="submission" date="2020-05" db="UniProtKB">
        <authorList>
            <consortium name="EnsemblMetazoa"/>
        </authorList>
    </citation>
    <scope>IDENTIFICATION</scope>
    <source>
        <strain evidence="2">MAF</strain>
    </source>
</reference>
<feature type="region of interest" description="Disordered" evidence="1">
    <location>
        <begin position="103"/>
        <end position="126"/>
    </location>
</feature>
<name>A0A182UPK4_ANOME</name>
<evidence type="ECO:0000313" key="2">
    <source>
        <dbReference type="EnsemblMetazoa" id="AMEM001450-PA"/>
    </source>
</evidence>
<dbReference type="EnsemblMetazoa" id="AMEM001450-RA">
    <property type="protein sequence ID" value="AMEM001450-PA"/>
    <property type="gene ID" value="AMEM001450"/>
</dbReference>
<dbReference type="Proteomes" id="UP000075903">
    <property type="component" value="Unassembled WGS sequence"/>
</dbReference>
<evidence type="ECO:0000313" key="3">
    <source>
        <dbReference type="Proteomes" id="UP000075903"/>
    </source>
</evidence>
<evidence type="ECO:0000256" key="1">
    <source>
        <dbReference type="SAM" id="MobiDB-lite"/>
    </source>
</evidence>
<feature type="compositionally biased region" description="Basic and acidic residues" evidence="1">
    <location>
        <begin position="109"/>
        <end position="119"/>
    </location>
</feature>
<proteinExistence type="predicted"/>
<organism evidence="2 3">
    <name type="scientific">Anopheles merus</name>
    <name type="common">Mosquito</name>
    <dbReference type="NCBI Taxonomy" id="30066"/>
    <lineage>
        <taxon>Eukaryota</taxon>
        <taxon>Metazoa</taxon>
        <taxon>Ecdysozoa</taxon>
        <taxon>Arthropoda</taxon>
        <taxon>Hexapoda</taxon>
        <taxon>Insecta</taxon>
        <taxon>Pterygota</taxon>
        <taxon>Neoptera</taxon>
        <taxon>Endopterygota</taxon>
        <taxon>Diptera</taxon>
        <taxon>Nematocera</taxon>
        <taxon>Culicoidea</taxon>
        <taxon>Culicidae</taxon>
        <taxon>Anophelinae</taxon>
        <taxon>Anopheles</taxon>
    </lineage>
</organism>
<dbReference type="AlphaFoldDB" id="A0A182UPK4"/>
<feature type="region of interest" description="Disordered" evidence="1">
    <location>
        <begin position="1"/>
        <end position="30"/>
    </location>
</feature>
<sequence length="200" mass="22263">MLDGYTQQPTHATLSQSPSAAIGMPQFATGPQKAGLTDHCLHRVTRGTPNAVEQKASPTGHCALHTTTTETVKYFRHYGNHKRDVNRQPTRPVCRSLALEIPAQQYPPEQRHKDDDGKLHLQGGRPGQTALERLEPRFLIIHDVLELGLDQLPVIVGDQILVRILEPLQALALIAARFVPAAQDRDTLKREKESAKNSRR</sequence>